<sequence>MVLTMTTRNAGRRTVATRGGGTSEQDGREGERSSDQVGSGRGSQGGGRGGQGSGRGSQGGGQDGQESDQGSQGSSRAQVGNHINNQGNNKNQDDNIINDNNQGNVRTMNNGQGGCSYKEFMACNLKDYDGKGGAILARLVPYLVTPENKRIKRYIYGLALQIRAMVAATEPTTIQSVVLKAGMLTNEAIRNGVLKKVTEKRGNSGDPSRDGNVKDDNKRVVNPLNVRNPTAARGARFECGSTDHYKAACPRLNRAPRLRGNRPNQVMDVEGGQGRGNNGNQARGRAFMMGAEEARQDPNIVAGAFTLNNHYATTLFDYGADYSFISTTFIPLLDIEPNNLGFSYEIKIASGQLVEINKVIRGCKLKIQGHTFDIDLIPFGHGSFDVIVGMDWLSRHKTEIVCHEKVVIILLPKGEMLRVLGERPEEKVRHLLSAKAEEQKLKDIVVTRNFSKVFPDDLSGLPPSREIEFRIDLIPGAMPVAKSPYRLAPSEMEELTKEEHEMHLGLILELIKKEKLKIEAVNNWEAPRTPSEKHKEYVWGEEQERAFQTLKDKLCNVPVLALFNGPKDFILKIHEKNYTIHDLELGAVVFALKIWRHYLYGTKSVIYTDYKSLHHIFNQKELNMPQRCWIELFSDYDYEIRYHPCKANVVADALNDQMEHRSDGALYCLDRIWVPLTGDVRTLIMDEAHKSRYSIHLGADKMYYDLRDMYWWTGMKKDMALYVSKCLTCSKIKAEHRRPSSLLQQPKIPEWKWERIAMDFITKLPRTGNGHDAIWVIVDRLTKSAHFLPIREDFKMDRLARLYLNEIISRHGVPILIISDRESRFTSSYHSSVRCAPFEALYGRKCHSPILRAEVGEAQLIGPEIVQETTEKISHIKDRLKTVRDRQKSYADKRRKPLEFSVGDHVLLKVSPWKGVVRFGKKGKLAPRFVGPFEITERIGPVAYKLRLSQELNGVHDTFHLSNLKKCLADPTLHIPLEEIQVDAKLNFVEEPVEILEREFKKLKQSRIAIVKV</sequence>
<dbReference type="SUPFAM" id="SSF56672">
    <property type="entry name" value="DNA/RNA polymerases"/>
    <property type="match status" value="1"/>
</dbReference>
<keyword evidence="18" id="KW-1185">Reference proteome</keyword>
<dbReference type="CDD" id="cd09274">
    <property type="entry name" value="RNase_HI_RT_Ty3"/>
    <property type="match status" value="1"/>
</dbReference>
<evidence type="ECO:0000256" key="7">
    <source>
        <dbReference type="ARBA" id="ARBA00022759"/>
    </source>
</evidence>
<dbReference type="Gene3D" id="3.30.420.10">
    <property type="entry name" value="Ribonuclease H-like superfamily/Ribonuclease H"/>
    <property type="match status" value="1"/>
</dbReference>
<dbReference type="Proteomes" id="UP001151760">
    <property type="component" value="Unassembled WGS sequence"/>
</dbReference>
<reference evidence="17" key="2">
    <citation type="submission" date="2022-01" db="EMBL/GenBank/DDBJ databases">
        <authorList>
            <person name="Yamashiro T."/>
            <person name="Shiraishi A."/>
            <person name="Satake H."/>
            <person name="Nakayama K."/>
        </authorList>
    </citation>
    <scope>NUCLEOTIDE SEQUENCE</scope>
</reference>
<feature type="domain" description="Integrase catalytic" evidence="16">
    <location>
        <begin position="745"/>
        <end position="920"/>
    </location>
</feature>
<feature type="region of interest" description="Disordered" evidence="15">
    <location>
        <begin position="1"/>
        <end position="103"/>
    </location>
</feature>
<dbReference type="InterPro" id="IPR012337">
    <property type="entry name" value="RNaseH-like_sf"/>
</dbReference>
<keyword evidence="14" id="KW-0233">DNA recombination</keyword>
<dbReference type="Gene3D" id="1.10.340.70">
    <property type="match status" value="1"/>
</dbReference>
<evidence type="ECO:0000256" key="2">
    <source>
        <dbReference type="ARBA" id="ARBA00022679"/>
    </source>
</evidence>
<evidence type="ECO:0000313" key="18">
    <source>
        <dbReference type="Proteomes" id="UP001151760"/>
    </source>
</evidence>
<reference evidence="17" key="1">
    <citation type="journal article" date="2022" name="Int. J. Mol. Sci.">
        <title>Draft Genome of Tanacetum Coccineum: Genomic Comparison of Closely Related Tanacetum-Family Plants.</title>
        <authorList>
            <person name="Yamashiro T."/>
            <person name="Shiraishi A."/>
            <person name="Nakayama K."/>
            <person name="Satake H."/>
        </authorList>
    </citation>
    <scope>NUCLEOTIDE SEQUENCE</scope>
</reference>
<keyword evidence="1" id="KW-0645">Protease</keyword>
<dbReference type="InterPro" id="IPR041588">
    <property type="entry name" value="Integrase_H2C2"/>
</dbReference>
<evidence type="ECO:0000256" key="6">
    <source>
        <dbReference type="ARBA" id="ARBA00022750"/>
    </source>
</evidence>
<keyword evidence="5" id="KW-0479">Metal-binding</keyword>
<gene>
    <name evidence="17" type="ORF">Tco_1042645</name>
</gene>
<feature type="compositionally biased region" description="Low complexity" evidence="15">
    <location>
        <begin position="67"/>
        <end position="103"/>
    </location>
</feature>
<keyword evidence="7" id="KW-0255">Endonuclease</keyword>
<dbReference type="Pfam" id="PF17921">
    <property type="entry name" value="Integrase_H2C2"/>
    <property type="match status" value="1"/>
</dbReference>
<evidence type="ECO:0000256" key="4">
    <source>
        <dbReference type="ARBA" id="ARBA00022722"/>
    </source>
</evidence>
<dbReference type="Pfam" id="PF17917">
    <property type="entry name" value="RT_RNaseH"/>
    <property type="match status" value="1"/>
</dbReference>
<accession>A0ABQ5GJQ7</accession>
<dbReference type="EMBL" id="BQNB010018576">
    <property type="protein sequence ID" value="GJT75920.1"/>
    <property type="molecule type" value="Genomic_DNA"/>
</dbReference>
<keyword evidence="12" id="KW-0239">DNA-directed DNA polymerase</keyword>
<evidence type="ECO:0000256" key="5">
    <source>
        <dbReference type="ARBA" id="ARBA00022723"/>
    </source>
</evidence>
<dbReference type="PANTHER" id="PTHR37984">
    <property type="entry name" value="PROTEIN CBG26694"/>
    <property type="match status" value="1"/>
</dbReference>
<evidence type="ECO:0000313" key="17">
    <source>
        <dbReference type="EMBL" id="GJT75920.1"/>
    </source>
</evidence>
<dbReference type="PANTHER" id="PTHR37984:SF15">
    <property type="entry name" value="INTEGRASE CATALYTIC DOMAIN-CONTAINING PROTEIN"/>
    <property type="match status" value="1"/>
</dbReference>
<keyword evidence="6" id="KW-0064">Aspartyl protease</keyword>
<comment type="caution">
    <text evidence="17">The sequence shown here is derived from an EMBL/GenBank/DDBJ whole genome shotgun (WGS) entry which is preliminary data.</text>
</comment>
<feature type="compositionally biased region" description="Gly residues" evidence="15">
    <location>
        <begin position="39"/>
        <end position="63"/>
    </location>
</feature>
<feature type="compositionally biased region" description="Low complexity" evidence="15">
    <location>
        <begin position="1"/>
        <end position="17"/>
    </location>
</feature>
<keyword evidence="4" id="KW-0540">Nuclease</keyword>
<dbReference type="InterPro" id="IPR056924">
    <property type="entry name" value="SH3_Tf2-1"/>
</dbReference>
<keyword evidence="2" id="KW-0808">Transferase</keyword>
<dbReference type="InterPro" id="IPR041373">
    <property type="entry name" value="RT_RNaseH"/>
</dbReference>
<evidence type="ECO:0000259" key="16">
    <source>
        <dbReference type="PROSITE" id="PS50994"/>
    </source>
</evidence>
<organism evidence="17 18">
    <name type="scientific">Tanacetum coccineum</name>
    <dbReference type="NCBI Taxonomy" id="301880"/>
    <lineage>
        <taxon>Eukaryota</taxon>
        <taxon>Viridiplantae</taxon>
        <taxon>Streptophyta</taxon>
        <taxon>Embryophyta</taxon>
        <taxon>Tracheophyta</taxon>
        <taxon>Spermatophyta</taxon>
        <taxon>Magnoliopsida</taxon>
        <taxon>eudicotyledons</taxon>
        <taxon>Gunneridae</taxon>
        <taxon>Pentapetalae</taxon>
        <taxon>asterids</taxon>
        <taxon>campanulids</taxon>
        <taxon>Asterales</taxon>
        <taxon>Asteraceae</taxon>
        <taxon>Asteroideae</taxon>
        <taxon>Anthemideae</taxon>
        <taxon>Anthemidinae</taxon>
        <taxon>Tanacetum</taxon>
    </lineage>
</organism>
<keyword evidence="9" id="KW-0460">Magnesium</keyword>
<dbReference type="InterPro" id="IPR036397">
    <property type="entry name" value="RNaseH_sf"/>
</dbReference>
<dbReference type="SUPFAM" id="SSF53098">
    <property type="entry name" value="Ribonuclease H-like"/>
    <property type="match status" value="1"/>
</dbReference>
<dbReference type="InterPro" id="IPR043502">
    <property type="entry name" value="DNA/RNA_pol_sf"/>
</dbReference>
<feature type="region of interest" description="Disordered" evidence="15">
    <location>
        <begin position="255"/>
        <end position="280"/>
    </location>
</feature>
<evidence type="ECO:0000256" key="3">
    <source>
        <dbReference type="ARBA" id="ARBA00022695"/>
    </source>
</evidence>
<dbReference type="GO" id="GO:0003964">
    <property type="term" value="F:RNA-directed DNA polymerase activity"/>
    <property type="evidence" value="ECO:0007669"/>
    <property type="project" value="UniProtKB-KW"/>
</dbReference>
<dbReference type="SUPFAM" id="SSF50630">
    <property type="entry name" value="Acid proteases"/>
    <property type="match status" value="1"/>
</dbReference>
<keyword evidence="11 17" id="KW-0695">RNA-directed DNA polymerase</keyword>
<keyword evidence="3" id="KW-0548">Nucleotidyltransferase</keyword>
<keyword evidence="13" id="KW-0238">DNA-binding</keyword>
<protein>
    <submittedName>
        <fullName evidence="17">Reverse transcriptase domain-containing protein</fullName>
    </submittedName>
</protein>
<keyword evidence="8" id="KW-0378">Hydrolase</keyword>
<evidence type="ECO:0000256" key="9">
    <source>
        <dbReference type="ARBA" id="ARBA00022842"/>
    </source>
</evidence>
<evidence type="ECO:0000256" key="15">
    <source>
        <dbReference type="SAM" id="MobiDB-lite"/>
    </source>
</evidence>
<evidence type="ECO:0000256" key="11">
    <source>
        <dbReference type="ARBA" id="ARBA00022918"/>
    </source>
</evidence>
<dbReference type="Pfam" id="PF24626">
    <property type="entry name" value="SH3_Tf2-1"/>
    <property type="match status" value="1"/>
</dbReference>
<keyword evidence="10" id="KW-0229">DNA integration</keyword>
<name>A0ABQ5GJQ7_9ASTR</name>
<evidence type="ECO:0000256" key="13">
    <source>
        <dbReference type="ARBA" id="ARBA00023125"/>
    </source>
</evidence>
<evidence type="ECO:0000256" key="1">
    <source>
        <dbReference type="ARBA" id="ARBA00022670"/>
    </source>
</evidence>
<dbReference type="Pfam" id="PF08284">
    <property type="entry name" value="RVP_2"/>
    <property type="match status" value="1"/>
</dbReference>
<proteinExistence type="predicted"/>
<dbReference type="CDD" id="cd00303">
    <property type="entry name" value="retropepsin_like"/>
    <property type="match status" value="1"/>
</dbReference>
<feature type="region of interest" description="Disordered" evidence="15">
    <location>
        <begin position="196"/>
        <end position="219"/>
    </location>
</feature>
<evidence type="ECO:0000256" key="8">
    <source>
        <dbReference type="ARBA" id="ARBA00022801"/>
    </source>
</evidence>
<dbReference type="InterPro" id="IPR050951">
    <property type="entry name" value="Retrovirus_Pol_polyprotein"/>
</dbReference>
<dbReference type="InterPro" id="IPR001584">
    <property type="entry name" value="Integrase_cat-core"/>
</dbReference>
<dbReference type="Gene3D" id="2.40.70.10">
    <property type="entry name" value="Acid Proteases"/>
    <property type="match status" value="1"/>
</dbReference>
<feature type="compositionally biased region" description="Basic and acidic residues" evidence="15">
    <location>
        <begin position="25"/>
        <end position="34"/>
    </location>
</feature>
<evidence type="ECO:0000256" key="10">
    <source>
        <dbReference type="ARBA" id="ARBA00022908"/>
    </source>
</evidence>
<evidence type="ECO:0000256" key="12">
    <source>
        <dbReference type="ARBA" id="ARBA00022932"/>
    </source>
</evidence>
<evidence type="ECO:0000256" key="14">
    <source>
        <dbReference type="ARBA" id="ARBA00023172"/>
    </source>
</evidence>
<dbReference type="PROSITE" id="PS50994">
    <property type="entry name" value="INTEGRASE"/>
    <property type="match status" value="1"/>
</dbReference>
<dbReference type="InterPro" id="IPR021109">
    <property type="entry name" value="Peptidase_aspartic_dom_sf"/>
</dbReference>